<protein>
    <submittedName>
        <fullName evidence="3">UPF0213 protein</fullName>
    </submittedName>
</protein>
<comment type="caution">
    <text evidence="3">The sequence shown here is derived from an EMBL/GenBank/DDBJ whole genome shotgun (WGS) entry which is preliminary data.</text>
</comment>
<dbReference type="PROSITE" id="PS50164">
    <property type="entry name" value="GIY_YIG"/>
    <property type="match status" value="1"/>
</dbReference>
<name>A0ABQ6F1V3_9VIBR</name>
<evidence type="ECO:0000313" key="3">
    <source>
        <dbReference type="EMBL" id="GLT19217.1"/>
    </source>
</evidence>
<dbReference type="CDD" id="cd10456">
    <property type="entry name" value="GIY-YIG_UPF0213"/>
    <property type="match status" value="1"/>
</dbReference>
<evidence type="ECO:0000256" key="1">
    <source>
        <dbReference type="ARBA" id="ARBA00007435"/>
    </source>
</evidence>
<gene>
    <name evidence="3" type="ORF">GCM10007938_29990</name>
</gene>
<dbReference type="EMBL" id="BSPW01000068">
    <property type="protein sequence ID" value="GLT19217.1"/>
    <property type="molecule type" value="Genomic_DNA"/>
</dbReference>
<accession>A0ABQ6F1V3</accession>
<organism evidence="3 4">
    <name type="scientific">Vibrio zhanjiangensis</name>
    <dbReference type="NCBI Taxonomy" id="1046128"/>
    <lineage>
        <taxon>Bacteria</taxon>
        <taxon>Pseudomonadati</taxon>
        <taxon>Pseudomonadota</taxon>
        <taxon>Gammaproteobacteria</taxon>
        <taxon>Vibrionales</taxon>
        <taxon>Vibrionaceae</taxon>
        <taxon>Vibrio</taxon>
    </lineage>
</organism>
<dbReference type="InterPro" id="IPR000305">
    <property type="entry name" value="GIY-YIG_endonuc"/>
</dbReference>
<dbReference type="Pfam" id="PF01541">
    <property type="entry name" value="GIY-YIG"/>
    <property type="match status" value="1"/>
</dbReference>
<keyword evidence="4" id="KW-1185">Reference proteome</keyword>
<dbReference type="InterPro" id="IPR050190">
    <property type="entry name" value="UPF0213_domain"/>
</dbReference>
<sequence>MPSSDKKLCSEWYVYLIRTRLNTLYCGITTDVNRRYSQHCQGNGAKSLKGKTPLTLEWFQAVGKSRSIASKYEYRIKKLPKVHKELLIRGDVELDGLVNIELVQESPPCI</sequence>
<dbReference type="PANTHER" id="PTHR34477:SF1">
    <property type="entry name" value="UPF0213 PROTEIN YHBQ"/>
    <property type="match status" value="1"/>
</dbReference>
<dbReference type="Gene3D" id="3.40.1440.10">
    <property type="entry name" value="GIY-YIG endonuclease"/>
    <property type="match status" value="1"/>
</dbReference>
<evidence type="ECO:0000313" key="4">
    <source>
        <dbReference type="Proteomes" id="UP001157138"/>
    </source>
</evidence>
<dbReference type="InterPro" id="IPR035901">
    <property type="entry name" value="GIY-YIG_endonuc_sf"/>
</dbReference>
<dbReference type="RefSeq" id="WP_284193079.1">
    <property type="nucleotide sequence ID" value="NZ_BSPW01000068.1"/>
</dbReference>
<feature type="domain" description="GIY-YIG" evidence="2">
    <location>
        <begin position="10"/>
        <end position="89"/>
    </location>
</feature>
<reference evidence="4" key="1">
    <citation type="journal article" date="2019" name="Int. J. Syst. Evol. Microbiol.">
        <title>The Global Catalogue of Microorganisms (GCM) 10K type strain sequencing project: providing services to taxonomists for standard genome sequencing and annotation.</title>
        <authorList>
            <consortium name="The Broad Institute Genomics Platform"/>
            <consortium name="The Broad Institute Genome Sequencing Center for Infectious Disease"/>
            <person name="Wu L."/>
            <person name="Ma J."/>
        </authorList>
    </citation>
    <scope>NUCLEOTIDE SEQUENCE [LARGE SCALE GENOMIC DNA]</scope>
    <source>
        <strain evidence="4">NBRC 108723</strain>
    </source>
</reference>
<dbReference type="Proteomes" id="UP001157138">
    <property type="component" value="Unassembled WGS sequence"/>
</dbReference>
<dbReference type="PANTHER" id="PTHR34477">
    <property type="entry name" value="UPF0213 PROTEIN YHBQ"/>
    <property type="match status" value="1"/>
</dbReference>
<evidence type="ECO:0000259" key="2">
    <source>
        <dbReference type="PROSITE" id="PS50164"/>
    </source>
</evidence>
<proteinExistence type="inferred from homology"/>
<dbReference type="SUPFAM" id="SSF82771">
    <property type="entry name" value="GIY-YIG endonuclease"/>
    <property type="match status" value="1"/>
</dbReference>
<comment type="similarity">
    <text evidence="1">Belongs to the UPF0213 family.</text>
</comment>